<keyword evidence="1" id="KW-0472">Membrane</keyword>
<dbReference type="AlphaFoldDB" id="A0A7K0BSA0"/>
<dbReference type="OrthoDB" id="3211207at2"/>
<evidence type="ECO:0000256" key="1">
    <source>
        <dbReference type="SAM" id="Phobius"/>
    </source>
</evidence>
<evidence type="ECO:0000313" key="3">
    <source>
        <dbReference type="Proteomes" id="UP000487268"/>
    </source>
</evidence>
<protein>
    <submittedName>
        <fullName evidence="2">Uncharacterized protein</fullName>
    </submittedName>
</protein>
<gene>
    <name evidence="2" type="ORF">ACRB68_20980</name>
</gene>
<proteinExistence type="predicted"/>
<keyword evidence="3" id="KW-1185">Reference proteome</keyword>
<organism evidence="2 3">
    <name type="scientific">Actinomadura macrotermitis</name>
    <dbReference type="NCBI Taxonomy" id="2585200"/>
    <lineage>
        <taxon>Bacteria</taxon>
        <taxon>Bacillati</taxon>
        <taxon>Actinomycetota</taxon>
        <taxon>Actinomycetes</taxon>
        <taxon>Streptosporangiales</taxon>
        <taxon>Thermomonosporaceae</taxon>
        <taxon>Actinomadura</taxon>
    </lineage>
</organism>
<dbReference type="Proteomes" id="UP000487268">
    <property type="component" value="Unassembled WGS sequence"/>
</dbReference>
<reference evidence="2 3" key="1">
    <citation type="submission" date="2019-10" db="EMBL/GenBank/DDBJ databases">
        <title>Actinomadura rubteroloni sp. nov. and Actinomadura macrotermitis sp. nov., isolated from the gut of fungus growing-termite Macrotermes natalensis.</title>
        <authorList>
            <person name="Benndorf R."/>
            <person name="Martin K."/>
            <person name="Kuefner M."/>
            <person name="De Beer W."/>
            <person name="Kaster A.-K."/>
            <person name="Vollmers J."/>
            <person name="Poulsen M."/>
            <person name="Beemelmanns C."/>
        </authorList>
    </citation>
    <scope>NUCLEOTIDE SEQUENCE [LARGE SCALE GENOMIC DNA]</scope>
    <source>
        <strain evidence="2 3">RB68</strain>
    </source>
</reference>
<sequence>MNAPLDDPFPQAPAPAARPRRAGLVVAACAAVIAVLIGALYVVSRQDQGPSGPVTVGNCVDVRSGPGPADKIFAAQRVACASGKAAVTKVLSSGKRTAFPAYGARSAPDCPPGTDGLARVTGTGKDERYWEVCIRNTAAPHPGDPGAGGGLLDAGDCVADFMLAGEKACGDDGWYGKVIARVDTVAACPARKTLEIARLQSFGGGAPARPVLCYGPGGKVLAPGDCIADPTYAINGIGKRPCASKEAVARITARVRTRKECPAGSNRYLKSKDDGAYLPVTCLKRLRPTLNDRLRSR</sequence>
<comment type="caution">
    <text evidence="2">The sequence shown here is derived from an EMBL/GenBank/DDBJ whole genome shotgun (WGS) entry which is preliminary data.</text>
</comment>
<keyword evidence="1" id="KW-1133">Transmembrane helix</keyword>
<feature type="transmembrane region" description="Helical" evidence="1">
    <location>
        <begin position="22"/>
        <end position="43"/>
    </location>
</feature>
<accession>A0A7K0BSA0</accession>
<evidence type="ECO:0000313" key="2">
    <source>
        <dbReference type="EMBL" id="MQY04049.1"/>
    </source>
</evidence>
<dbReference type="RefSeq" id="WP_153531876.1">
    <property type="nucleotide sequence ID" value="NZ_WEGH01000001.1"/>
</dbReference>
<keyword evidence="1" id="KW-0812">Transmembrane</keyword>
<dbReference type="EMBL" id="WEGH01000001">
    <property type="protein sequence ID" value="MQY04049.1"/>
    <property type="molecule type" value="Genomic_DNA"/>
</dbReference>
<name>A0A7K0BSA0_9ACTN</name>